<comment type="caution">
    <text evidence="5">The sequence shown here is derived from an EMBL/GenBank/DDBJ whole genome shotgun (WGS) entry which is preliminary data.</text>
</comment>
<dbReference type="Pfam" id="PF00640">
    <property type="entry name" value="PID"/>
    <property type="match status" value="1"/>
</dbReference>
<dbReference type="Gene3D" id="2.30.29.30">
    <property type="entry name" value="Pleckstrin-homology domain (PH domain)/Phosphotyrosine-binding domain (PTB)"/>
    <property type="match status" value="1"/>
</dbReference>
<dbReference type="CDD" id="cd00173">
    <property type="entry name" value="SH2"/>
    <property type="match status" value="1"/>
</dbReference>
<organism evidence="5 6">
    <name type="scientific">Chiloscyllium punctatum</name>
    <name type="common">Brownbanded bambooshark</name>
    <name type="synonym">Hemiscyllium punctatum</name>
    <dbReference type="NCBI Taxonomy" id="137246"/>
    <lineage>
        <taxon>Eukaryota</taxon>
        <taxon>Metazoa</taxon>
        <taxon>Chordata</taxon>
        <taxon>Craniata</taxon>
        <taxon>Vertebrata</taxon>
        <taxon>Chondrichthyes</taxon>
        <taxon>Elasmobranchii</taxon>
        <taxon>Galeomorphii</taxon>
        <taxon>Galeoidea</taxon>
        <taxon>Orectolobiformes</taxon>
        <taxon>Hemiscylliidae</taxon>
        <taxon>Chiloscyllium</taxon>
    </lineage>
</organism>
<evidence type="ECO:0000313" key="6">
    <source>
        <dbReference type="Proteomes" id="UP000287033"/>
    </source>
</evidence>
<dbReference type="PROSITE" id="PS01179">
    <property type="entry name" value="PID"/>
    <property type="match status" value="1"/>
</dbReference>
<dbReference type="Proteomes" id="UP000287033">
    <property type="component" value="Unassembled WGS sequence"/>
</dbReference>
<reference evidence="5 6" key="1">
    <citation type="journal article" date="2018" name="Nat. Ecol. Evol.">
        <title>Shark genomes provide insights into elasmobranch evolution and the origin of vertebrates.</title>
        <authorList>
            <person name="Hara Y"/>
            <person name="Yamaguchi K"/>
            <person name="Onimaru K"/>
            <person name="Kadota M"/>
            <person name="Koyanagi M"/>
            <person name="Keeley SD"/>
            <person name="Tatsumi K"/>
            <person name="Tanaka K"/>
            <person name="Motone F"/>
            <person name="Kageyama Y"/>
            <person name="Nozu R"/>
            <person name="Adachi N"/>
            <person name="Nishimura O"/>
            <person name="Nakagawa R"/>
            <person name="Tanegashima C"/>
            <person name="Kiyatake I"/>
            <person name="Matsumoto R"/>
            <person name="Murakumo K"/>
            <person name="Nishida K"/>
            <person name="Terakita A"/>
            <person name="Kuratani S"/>
            <person name="Sato K"/>
            <person name="Hyodo S Kuraku.S."/>
        </authorList>
    </citation>
    <scope>NUCLEOTIDE SEQUENCE [LARGE SCALE GENOMIC DNA]</scope>
</reference>
<protein>
    <recommendedName>
        <fullName evidence="7">SH2 domain-containing protein</fullName>
    </recommendedName>
</protein>
<dbReference type="OrthoDB" id="10013007at2759"/>
<dbReference type="EMBL" id="BEZZ01000320">
    <property type="protein sequence ID" value="GCC30709.1"/>
    <property type="molecule type" value="Genomic_DNA"/>
</dbReference>
<sequence>MAKNRSPDKKSRSRTKFVEYVGSFTVEDQDLDEKTWRIHQQLHILKNLPRKMAVILKFSSQGVKMYNENKETLLMAHALRRILYTTCQPADCQFAFVTRNPYRPPSELFCHLFVTTQPNEATILNLQLCRLFQVASCTKYRREQQSNVSATQHPKQETHQESCCPISTMSTRRAREHYGEMEVSLNVSALVSFKRPSRQEEIRLSEEIDTEETIKSENYGCCTSKTVAHDSTSGSKVQSKDLEPFEKSLEDCPFSSLTLVRKKAIRNKGIRSGAYRSSTFKRQFQQALADGYSCSLGDELMESWKALAPLQHEEVLMDTVWASAGLPRDYATALLKHDVMGAFLLWVNPGPLQCWTLMMRTPFGVVNYLICKNDEGKYYLQQLNTLMFPSIKALIEHYTANEDGLFCCLSVSRVNHCYEEHDSPEHYRLHPVQSRPEDRQTASD</sequence>
<dbReference type="InterPro" id="IPR036860">
    <property type="entry name" value="SH2_dom_sf"/>
</dbReference>
<proteinExistence type="predicted"/>
<dbReference type="SUPFAM" id="SSF55550">
    <property type="entry name" value="SH2 domain"/>
    <property type="match status" value="1"/>
</dbReference>
<dbReference type="SMART" id="SM00462">
    <property type="entry name" value="PTB"/>
    <property type="match status" value="1"/>
</dbReference>
<keyword evidence="6" id="KW-1185">Reference proteome</keyword>
<name>A0A401SJW4_CHIPU</name>
<dbReference type="OMA" id="QDCGPEG"/>
<dbReference type="SUPFAM" id="SSF50729">
    <property type="entry name" value="PH domain-like"/>
    <property type="match status" value="1"/>
</dbReference>
<keyword evidence="1 2" id="KW-0727">SH2 domain</keyword>
<gene>
    <name evidence="5" type="ORF">chiPu_0009163</name>
</gene>
<evidence type="ECO:0000259" key="3">
    <source>
        <dbReference type="PROSITE" id="PS01179"/>
    </source>
</evidence>
<dbReference type="AlphaFoldDB" id="A0A401SJW4"/>
<dbReference type="PANTHER" id="PTHR15832:SF3">
    <property type="entry name" value="SH2 DOMAIN-CONTAINING PROTEIN 5"/>
    <property type="match status" value="1"/>
</dbReference>
<dbReference type="SMART" id="SM00252">
    <property type="entry name" value="SH2"/>
    <property type="match status" value="1"/>
</dbReference>
<dbReference type="InterPro" id="IPR006020">
    <property type="entry name" value="PTB/PI_dom"/>
</dbReference>
<evidence type="ECO:0000256" key="1">
    <source>
        <dbReference type="ARBA" id="ARBA00022999"/>
    </source>
</evidence>
<evidence type="ECO:0000256" key="2">
    <source>
        <dbReference type="PROSITE-ProRule" id="PRU00191"/>
    </source>
</evidence>
<evidence type="ECO:0000259" key="4">
    <source>
        <dbReference type="PROSITE" id="PS50001"/>
    </source>
</evidence>
<evidence type="ECO:0000313" key="5">
    <source>
        <dbReference type="EMBL" id="GCC30709.1"/>
    </source>
</evidence>
<feature type="domain" description="PID" evidence="3">
    <location>
        <begin position="18"/>
        <end position="135"/>
    </location>
</feature>
<dbReference type="InterPro" id="IPR000980">
    <property type="entry name" value="SH2"/>
</dbReference>
<dbReference type="PANTHER" id="PTHR15832">
    <property type="entry name" value="SHC (SRC HOMOLOGY DOMAIN C-TERMINAL) ADAPTOR HOMOLOG"/>
    <property type="match status" value="1"/>
</dbReference>
<accession>A0A401SJW4</accession>
<feature type="domain" description="SH2" evidence="4">
    <location>
        <begin position="321"/>
        <end position="432"/>
    </location>
</feature>
<dbReference type="InterPro" id="IPR011993">
    <property type="entry name" value="PH-like_dom_sf"/>
</dbReference>
<dbReference type="Gene3D" id="3.30.505.10">
    <property type="entry name" value="SH2 domain"/>
    <property type="match status" value="1"/>
</dbReference>
<evidence type="ECO:0008006" key="7">
    <source>
        <dbReference type="Google" id="ProtNLM"/>
    </source>
</evidence>
<dbReference type="GO" id="GO:0014069">
    <property type="term" value="C:postsynaptic density"/>
    <property type="evidence" value="ECO:0007669"/>
    <property type="project" value="TreeGrafter"/>
</dbReference>
<dbReference type="PROSITE" id="PS50001">
    <property type="entry name" value="SH2"/>
    <property type="match status" value="1"/>
</dbReference>